<evidence type="ECO:0000256" key="3">
    <source>
        <dbReference type="PIRSR" id="PIRSR001365-1"/>
    </source>
</evidence>
<dbReference type="GO" id="GO:0008840">
    <property type="term" value="F:4-hydroxy-tetrahydrodipicolinate synthase activity"/>
    <property type="evidence" value="ECO:0007669"/>
    <property type="project" value="TreeGrafter"/>
</dbReference>
<comment type="similarity">
    <text evidence="2">Belongs to the DapA family.</text>
</comment>
<dbReference type="InterPro" id="IPR002220">
    <property type="entry name" value="DapA-like"/>
</dbReference>
<protein>
    <submittedName>
        <fullName evidence="5">Dihydrodipicolinate synthase family protein</fullName>
    </submittedName>
</protein>
<dbReference type="PANTHER" id="PTHR12128:SF67">
    <property type="entry name" value="BLR3884 PROTEIN"/>
    <property type="match status" value="1"/>
</dbReference>
<name>A0A6B0YM43_9CHLR</name>
<feature type="binding site" evidence="4">
    <location>
        <position position="215"/>
    </location>
    <ligand>
        <name>pyruvate</name>
        <dbReference type="ChEBI" id="CHEBI:15361"/>
    </ligand>
</feature>
<evidence type="ECO:0000313" key="5">
    <source>
        <dbReference type="EMBL" id="MXY91970.1"/>
    </source>
</evidence>
<dbReference type="PANTHER" id="PTHR12128">
    <property type="entry name" value="DIHYDRODIPICOLINATE SYNTHASE"/>
    <property type="match status" value="1"/>
</dbReference>
<evidence type="ECO:0000256" key="1">
    <source>
        <dbReference type="ARBA" id="ARBA00023239"/>
    </source>
</evidence>
<dbReference type="PRINTS" id="PR00146">
    <property type="entry name" value="DHPICSNTHASE"/>
</dbReference>
<evidence type="ECO:0000256" key="4">
    <source>
        <dbReference type="PIRSR" id="PIRSR001365-2"/>
    </source>
</evidence>
<feature type="active site" description="Schiff-base intermediate with substrate" evidence="3">
    <location>
        <position position="171"/>
    </location>
</feature>
<organism evidence="5">
    <name type="scientific">Caldilineaceae bacterium SB0664_bin_27</name>
    <dbReference type="NCBI Taxonomy" id="2605260"/>
    <lineage>
        <taxon>Bacteria</taxon>
        <taxon>Bacillati</taxon>
        <taxon>Chloroflexota</taxon>
        <taxon>Caldilineae</taxon>
        <taxon>Caldilineales</taxon>
        <taxon>Caldilineaceae</taxon>
    </lineage>
</organism>
<dbReference type="AlphaFoldDB" id="A0A6B0YM43"/>
<dbReference type="PIRSF" id="PIRSF001365">
    <property type="entry name" value="DHDPS"/>
    <property type="match status" value="1"/>
</dbReference>
<dbReference type="Gene3D" id="3.20.20.70">
    <property type="entry name" value="Aldolase class I"/>
    <property type="match status" value="1"/>
</dbReference>
<dbReference type="SMART" id="SM01130">
    <property type="entry name" value="DHDPS"/>
    <property type="match status" value="1"/>
</dbReference>
<dbReference type="Pfam" id="PF00701">
    <property type="entry name" value="DHDPS"/>
    <property type="match status" value="1"/>
</dbReference>
<sequence length="304" mass="32607">MTELSLRGVFAPTLTPIRADLSIDLPAYTEFCHRLLEGGCHGLVLFGTNSEATSFSAGERMAAVDAVIESGVAPERLLIGSGAASVVEAAELTRHVVQSGCHGALTLPPFYYPNVSDEGLFRSFAEVLDRVNDDRLRIYFYHIPQVSGIPLSTSLLSRLAQAYPGQAAGVKDSSGDVDTLQGLHDVAAQYPGFAVFCGTEALLLKNMQGGGGGCISGMANVLPHVIRDLYDNWTADDAEDRQNRTNWVRDANLESGLNMIAALKVIVADQTGRPGWSRVRPPLVDLTEEQQAQLLARLSQPVAA</sequence>
<gene>
    <name evidence="5" type="ORF">F4Y42_00805</name>
</gene>
<feature type="active site" description="Proton donor/acceptor" evidence="3">
    <location>
        <position position="141"/>
    </location>
</feature>
<dbReference type="EMBL" id="VXRG01000007">
    <property type="protein sequence ID" value="MXY91970.1"/>
    <property type="molecule type" value="Genomic_DNA"/>
</dbReference>
<dbReference type="InterPro" id="IPR013785">
    <property type="entry name" value="Aldolase_TIM"/>
</dbReference>
<comment type="caution">
    <text evidence="5">The sequence shown here is derived from an EMBL/GenBank/DDBJ whole genome shotgun (WGS) entry which is preliminary data.</text>
</comment>
<dbReference type="SUPFAM" id="SSF51569">
    <property type="entry name" value="Aldolase"/>
    <property type="match status" value="1"/>
</dbReference>
<proteinExistence type="inferred from homology"/>
<evidence type="ECO:0000256" key="2">
    <source>
        <dbReference type="PIRNR" id="PIRNR001365"/>
    </source>
</evidence>
<reference evidence="5" key="1">
    <citation type="submission" date="2019-09" db="EMBL/GenBank/DDBJ databases">
        <title>Characterisation of the sponge microbiome using genome-centric metagenomics.</title>
        <authorList>
            <person name="Engelberts J.P."/>
            <person name="Robbins S.J."/>
            <person name="De Goeij J.M."/>
            <person name="Aranda M."/>
            <person name="Bell S.C."/>
            <person name="Webster N.S."/>
        </authorList>
    </citation>
    <scope>NUCLEOTIDE SEQUENCE</scope>
    <source>
        <strain evidence="5">SB0664_bin_27</strain>
    </source>
</reference>
<dbReference type="CDD" id="cd00408">
    <property type="entry name" value="DHDPS-like"/>
    <property type="match status" value="1"/>
</dbReference>
<keyword evidence="1 2" id="KW-0456">Lyase</keyword>
<accession>A0A6B0YM43</accession>